<proteinExistence type="predicted"/>
<comment type="caution">
    <text evidence="1">The sequence shown here is derived from an EMBL/GenBank/DDBJ whole genome shotgun (WGS) entry which is preliminary data.</text>
</comment>
<name>A0ACB9F2U7_CICIN</name>
<reference evidence="1 2" key="2">
    <citation type="journal article" date="2022" name="Mol. Ecol. Resour.">
        <title>The genomes of chicory, endive, great burdock and yacon provide insights into Asteraceae paleo-polyploidization history and plant inulin production.</title>
        <authorList>
            <person name="Fan W."/>
            <person name="Wang S."/>
            <person name="Wang H."/>
            <person name="Wang A."/>
            <person name="Jiang F."/>
            <person name="Liu H."/>
            <person name="Zhao H."/>
            <person name="Xu D."/>
            <person name="Zhang Y."/>
        </authorList>
    </citation>
    <scope>NUCLEOTIDE SEQUENCE [LARGE SCALE GENOMIC DNA]</scope>
    <source>
        <strain evidence="2">cv. Punajuju</strain>
        <tissue evidence="1">Leaves</tissue>
    </source>
</reference>
<sequence>MEEMMVSYLGWNTFLFGIMSTFFHCYLPTLPLEYEYLLDPLIKLAVDYDKSFEEDPILREINVMLTYDGNDQGWAVICHGSNDWMKMSSGETVLTKSAIEIFDLDLQSKSEIGPASAIQVRTRTCNLFTDTKSEEADTKLVAEEVDLESRFLG</sequence>
<dbReference type="Proteomes" id="UP001055811">
    <property type="component" value="Linkage Group LG03"/>
</dbReference>
<gene>
    <name evidence="1" type="ORF">L2E82_15031</name>
</gene>
<evidence type="ECO:0000313" key="2">
    <source>
        <dbReference type="Proteomes" id="UP001055811"/>
    </source>
</evidence>
<protein>
    <submittedName>
        <fullName evidence="1">Uncharacterized protein</fullName>
    </submittedName>
</protein>
<dbReference type="EMBL" id="CM042011">
    <property type="protein sequence ID" value="KAI3765011.1"/>
    <property type="molecule type" value="Genomic_DNA"/>
</dbReference>
<organism evidence="1 2">
    <name type="scientific">Cichorium intybus</name>
    <name type="common">Chicory</name>
    <dbReference type="NCBI Taxonomy" id="13427"/>
    <lineage>
        <taxon>Eukaryota</taxon>
        <taxon>Viridiplantae</taxon>
        <taxon>Streptophyta</taxon>
        <taxon>Embryophyta</taxon>
        <taxon>Tracheophyta</taxon>
        <taxon>Spermatophyta</taxon>
        <taxon>Magnoliopsida</taxon>
        <taxon>eudicotyledons</taxon>
        <taxon>Gunneridae</taxon>
        <taxon>Pentapetalae</taxon>
        <taxon>asterids</taxon>
        <taxon>campanulids</taxon>
        <taxon>Asterales</taxon>
        <taxon>Asteraceae</taxon>
        <taxon>Cichorioideae</taxon>
        <taxon>Cichorieae</taxon>
        <taxon>Cichoriinae</taxon>
        <taxon>Cichorium</taxon>
    </lineage>
</organism>
<evidence type="ECO:0000313" key="1">
    <source>
        <dbReference type="EMBL" id="KAI3765011.1"/>
    </source>
</evidence>
<keyword evidence="2" id="KW-1185">Reference proteome</keyword>
<reference evidence="2" key="1">
    <citation type="journal article" date="2022" name="Mol. Ecol. Resour.">
        <title>The genomes of chicory, endive, great burdock and yacon provide insights into Asteraceae palaeo-polyploidization history and plant inulin production.</title>
        <authorList>
            <person name="Fan W."/>
            <person name="Wang S."/>
            <person name="Wang H."/>
            <person name="Wang A."/>
            <person name="Jiang F."/>
            <person name="Liu H."/>
            <person name="Zhao H."/>
            <person name="Xu D."/>
            <person name="Zhang Y."/>
        </authorList>
    </citation>
    <scope>NUCLEOTIDE SEQUENCE [LARGE SCALE GENOMIC DNA]</scope>
    <source>
        <strain evidence="2">cv. Punajuju</strain>
    </source>
</reference>
<accession>A0ACB9F2U7</accession>